<feature type="domain" description="HTH lysR-type" evidence="6">
    <location>
        <begin position="1"/>
        <end position="58"/>
    </location>
</feature>
<dbReference type="SUPFAM" id="SSF53850">
    <property type="entry name" value="Periplasmic binding protein-like II"/>
    <property type="match status" value="1"/>
</dbReference>
<dbReference type="EMBL" id="PYGC01000010">
    <property type="protein sequence ID" value="PSK81235.1"/>
    <property type="molecule type" value="Genomic_DNA"/>
</dbReference>
<evidence type="ECO:0000256" key="2">
    <source>
        <dbReference type="ARBA" id="ARBA00023015"/>
    </source>
</evidence>
<evidence type="ECO:0000256" key="1">
    <source>
        <dbReference type="ARBA" id="ARBA00009437"/>
    </source>
</evidence>
<keyword evidence="3" id="KW-0238">DNA-binding</keyword>
<dbReference type="Proteomes" id="UP000396862">
    <property type="component" value="Unassembled WGS sequence"/>
</dbReference>
<dbReference type="Proteomes" id="UP000240621">
    <property type="component" value="Unassembled WGS sequence"/>
</dbReference>
<dbReference type="OrthoDB" id="9803735at2"/>
<proteinExistence type="inferred from homology"/>
<sequence>MTLLQLSYVLELSQHDSFSLAAKRLHISQPALSLQISKLEEELGMQLFKRSPNRITLTAEGEIFASQARELLQLADKLKDLPFELEKKPEGELRVGVISTLAPYWFTMFLTQFTQKYPDIRLTVKELKTEEIIAQLKNGQLDAGFISTPVSAPGMVFRPLFYEKFFLYVSGQHELYSSENIDLNAVDLKEMWYLQEGNCFQNQVDSVCVYAKEPGEYQNIVYLSNSIESLCRVVENSGGITFIPEMATLSVGPEKEQMIKEIAGTPPVREISLVTTRISKSDRLIEFLLDEALKVIPKRMLASPVEKTLDTGLRF</sequence>
<accession>A0A2P8C8E1</accession>
<keyword evidence="2" id="KW-0805">Transcription regulation</keyword>
<dbReference type="PANTHER" id="PTHR30346:SF26">
    <property type="entry name" value="HYDROGEN PEROXIDE-INDUCIBLE GENES ACTIVATOR"/>
    <property type="match status" value="1"/>
</dbReference>
<evidence type="ECO:0000256" key="5">
    <source>
        <dbReference type="ARBA" id="ARBA00023163"/>
    </source>
</evidence>
<dbReference type="Pfam" id="PF03466">
    <property type="entry name" value="LysR_substrate"/>
    <property type="match status" value="1"/>
</dbReference>
<evidence type="ECO:0000313" key="10">
    <source>
        <dbReference type="Proteomes" id="UP000396862"/>
    </source>
</evidence>
<dbReference type="PANTHER" id="PTHR30346">
    <property type="entry name" value="TRANSCRIPTIONAL DUAL REGULATOR HCAR-RELATED"/>
    <property type="match status" value="1"/>
</dbReference>
<dbReference type="InterPro" id="IPR036388">
    <property type="entry name" value="WH-like_DNA-bd_sf"/>
</dbReference>
<dbReference type="CDD" id="cd08411">
    <property type="entry name" value="PBP2_OxyR"/>
    <property type="match status" value="1"/>
</dbReference>
<dbReference type="FunFam" id="1.10.10.10:FF:000001">
    <property type="entry name" value="LysR family transcriptional regulator"/>
    <property type="match status" value="1"/>
</dbReference>
<evidence type="ECO:0000256" key="3">
    <source>
        <dbReference type="ARBA" id="ARBA00023125"/>
    </source>
</evidence>
<dbReference type="PRINTS" id="PR00039">
    <property type="entry name" value="HTHLYSR"/>
</dbReference>
<dbReference type="InterPro" id="IPR036390">
    <property type="entry name" value="WH_DNA-bd_sf"/>
</dbReference>
<dbReference type="InterPro" id="IPR000847">
    <property type="entry name" value="LysR_HTH_N"/>
</dbReference>
<name>A0A2P8C8E1_9BACT</name>
<comment type="similarity">
    <text evidence="1">Belongs to the LysR transcriptional regulatory family.</text>
</comment>
<dbReference type="Gene3D" id="1.10.10.10">
    <property type="entry name" value="Winged helix-like DNA-binding domain superfamily/Winged helix DNA-binding domain"/>
    <property type="match status" value="1"/>
</dbReference>
<gene>
    <name evidence="8" type="ORF">CLV93_11019</name>
    <name evidence="7" type="ORF">JCM18694_19260</name>
</gene>
<organism evidence="8 9">
    <name type="scientific">Prolixibacter denitrificans</name>
    <dbReference type="NCBI Taxonomy" id="1541063"/>
    <lineage>
        <taxon>Bacteria</taxon>
        <taxon>Pseudomonadati</taxon>
        <taxon>Bacteroidota</taxon>
        <taxon>Bacteroidia</taxon>
        <taxon>Marinilabiliales</taxon>
        <taxon>Prolixibacteraceae</taxon>
        <taxon>Prolixibacter</taxon>
    </lineage>
</organism>
<comment type="caution">
    <text evidence="8">The sequence shown here is derived from an EMBL/GenBank/DDBJ whole genome shotgun (WGS) entry which is preliminary data.</text>
</comment>
<evidence type="ECO:0000313" key="8">
    <source>
        <dbReference type="EMBL" id="PSK81235.1"/>
    </source>
</evidence>
<reference evidence="7 10" key="2">
    <citation type="submission" date="2019-10" db="EMBL/GenBank/DDBJ databases">
        <title>Prolixibacter strains distinguished by the presence of nitrate reductase genes were adept at nitrate-dependent anaerobic corrosion of metallic iron and carbon steel.</title>
        <authorList>
            <person name="Iino T."/>
            <person name="Shono N."/>
            <person name="Ito K."/>
            <person name="Nakamura R."/>
            <person name="Sueoka K."/>
            <person name="Harayama S."/>
            <person name="Ohkuma M."/>
        </authorList>
    </citation>
    <scope>NUCLEOTIDE SEQUENCE [LARGE SCALE GENOMIC DNA]</scope>
    <source>
        <strain evidence="7 10">MIC1-1</strain>
    </source>
</reference>
<evidence type="ECO:0000259" key="6">
    <source>
        <dbReference type="PROSITE" id="PS50931"/>
    </source>
</evidence>
<dbReference type="EMBL" id="BLAU01000001">
    <property type="protein sequence ID" value="GET21680.1"/>
    <property type="molecule type" value="Genomic_DNA"/>
</dbReference>
<dbReference type="SUPFAM" id="SSF46785">
    <property type="entry name" value="Winged helix' DNA-binding domain"/>
    <property type="match status" value="1"/>
</dbReference>
<evidence type="ECO:0000256" key="4">
    <source>
        <dbReference type="ARBA" id="ARBA00023159"/>
    </source>
</evidence>
<reference evidence="8 9" key="1">
    <citation type="submission" date="2018-03" db="EMBL/GenBank/DDBJ databases">
        <title>Genomic Encyclopedia of Archaeal and Bacterial Type Strains, Phase II (KMG-II): from individual species to whole genera.</title>
        <authorList>
            <person name="Goeker M."/>
        </authorList>
    </citation>
    <scope>NUCLEOTIDE SEQUENCE [LARGE SCALE GENOMIC DNA]</scope>
    <source>
        <strain evidence="8 9">DSM 27267</strain>
    </source>
</reference>
<dbReference type="PROSITE" id="PS50931">
    <property type="entry name" value="HTH_LYSR"/>
    <property type="match status" value="1"/>
</dbReference>
<evidence type="ECO:0000313" key="7">
    <source>
        <dbReference type="EMBL" id="GET21680.1"/>
    </source>
</evidence>
<dbReference type="InterPro" id="IPR005119">
    <property type="entry name" value="LysR_subst-bd"/>
</dbReference>
<keyword evidence="5" id="KW-0804">Transcription</keyword>
<dbReference type="GO" id="GO:0032993">
    <property type="term" value="C:protein-DNA complex"/>
    <property type="evidence" value="ECO:0007669"/>
    <property type="project" value="TreeGrafter"/>
</dbReference>
<dbReference type="Gene3D" id="3.40.190.10">
    <property type="entry name" value="Periplasmic binding protein-like II"/>
    <property type="match status" value="2"/>
</dbReference>
<keyword evidence="4" id="KW-0010">Activator</keyword>
<keyword evidence="10" id="KW-1185">Reference proteome</keyword>
<dbReference type="Pfam" id="PF00126">
    <property type="entry name" value="HTH_1"/>
    <property type="match status" value="1"/>
</dbReference>
<evidence type="ECO:0000313" key="9">
    <source>
        <dbReference type="Proteomes" id="UP000240621"/>
    </source>
</evidence>
<dbReference type="AlphaFoldDB" id="A0A2P8C8E1"/>
<dbReference type="GO" id="GO:0003700">
    <property type="term" value="F:DNA-binding transcription factor activity"/>
    <property type="evidence" value="ECO:0007669"/>
    <property type="project" value="InterPro"/>
</dbReference>
<dbReference type="GO" id="GO:0003677">
    <property type="term" value="F:DNA binding"/>
    <property type="evidence" value="ECO:0007669"/>
    <property type="project" value="UniProtKB-KW"/>
</dbReference>
<dbReference type="RefSeq" id="WP_106543232.1">
    <property type="nucleotide sequence ID" value="NZ_BLAU01000001.1"/>
</dbReference>
<protein>
    <submittedName>
        <fullName evidence="8">LysR family hydrogen peroxide-inducible transcriptional activator</fullName>
    </submittedName>
    <submittedName>
        <fullName evidence="7">Transcriptional regulator</fullName>
    </submittedName>
</protein>